<feature type="domain" description="Aminotransferase class I/classII large" evidence="1">
    <location>
        <begin position="51"/>
        <end position="355"/>
    </location>
</feature>
<dbReference type="RefSeq" id="WP_265581570.1">
    <property type="nucleotide sequence ID" value="NZ_CP036172.1"/>
</dbReference>
<dbReference type="Gene3D" id="3.40.640.10">
    <property type="entry name" value="Type I PLP-dependent aspartate aminotransferase-like (Major domain)"/>
    <property type="match status" value="1"/>
</dbReference>
<evidence type="ECO:0000259" key="1">
    <source>
        <dbReference type="Pfam" id="PF00155"/>
    </source>
</evidence>
<dbReference type="Gene3D" id="3.90.1150.10">
    <property type="entry name" value="Aspartate Aminotransferase, domain 1"/>
    <property type="match status" value="1"/>
</dbReference>
<keyword evidence="2" id="KW-0032">Aminotransferase</keyword>
<name>A0A8A3S3L7_9EURY</name>
<dbReference type="InterPro" id="IPR015421">
    <property type="entry name" value="PyrdxlP-dep_Trfase_major"/>
</dbReference>
<dbReference type="Pfam" id="PF00155">
    <property type="entry name" value="Aminotran_1_2"/>
    <property type="match status" value="1"/>
</dbReference>
<dbReference type="Proteomes" id="UP001042704">
    <property type="component" value="Chromosome"/>
</dbReference>
<gene>
    <name evidence="2" type="ORF">RJ40_01415</name>
</gene>
<dbReference type="InterPro" id="IPR004839">
    <property type="entry name" value="Aminotransferase_I/II_large"/>
</dbReference>
<sequence>MHLQDFKLERFLAQYEFSAPHLLCTSDCESVHLADLLAMEEGAEGRFKDLWLGYTESAGGPEVRREVAGMYSAVGPDEVIVTAGAEESIFLCMHAMLGPGDHVVVQSPAYQSLHEVARSIGCRVSHWTLCDEDGWRPDIEALKDHVTRETEAVVINTPHNPTGCHMTREEFQAVRDIAEDAGAWVFSDEVYRLLEYDPASRLPPMADIYEKGVSVGVMSKAFGLAGLRIGWTATRDAELRRRVAALKDYTTICCSAPSEFLTALALRHADEIVDRNLGIIRSNLALLDAFFERHADRFAWVRPTAGAIGFPRLLTGESVEAFAVRTVQESGVLLLPSTAYEYGDSHFRVGFARTDLPAALQAFEAYLDGRTA</sequence>
<dbReference type="PANTHER" id="PTHR43510">
    <property type="entry name" value="AMINOTRANSFERASE FUNCTION, HYPOTHETICAL (EUROFUNG)"/>
    <property type="match status" value="1"/>
</dbReference>
<keyword evidence="3" id="KW-1185">Reference proteome</keyword>
<dbReference type="AlphaFoldDB" id="A0A8A3S3L7"/>
<keyword evidence="2" id="KW-0808">Transferase</keyword>
<dbReference type="KEGG" id="maqe:RJ40_01415"/>
<evidence type="ECO:0000313" key="2">
    <source>
        <dbReference type="EMBL" id="QSZ66250.1"/>
    </source>
</evidence>
<evidence type="ECO:0000313" key="3">
    <source>
        <dbReference type="Proteomes" id="UP001042704"/>
    </source>
</evidence>
<dbReference type="PANTHER" id="PTHR43510:SF1">
    <property type="entry name" value="AMINOTRANSFERASE FUNCTION, HYPOTHETICAL (EUROFUNG)"/>
    <property type="match status" value="1"/>
</dbReference>
<reference evidence="2" key="1">
    <citation type="journal article" date="2001" name="Int. J. Syst. Evol. Microbiol.">
        <title>Methanofollis aquaemaris sp. nov., a methanogen isolated from an aquaculture fish pond.</title>
        <authorList>
            <person name="Lai M.C."/>
            <person name="Chen S.C."/>
        </authorList>
    </citation>
    <scope>NUCLEOTIDE SEQUENCE</scope>
    <source>
        <strain evidence="2">N2F9704</strain>
    </source>
</reference>
<dbReference type="GO" id="GO:0030170">
    <property type="term" value="F:pyridoxal phosphate binding"/>
    <property type="evidence" value="ECO:0007669"/>
    <property type="project" value="InterPro"/>
</dbReference>
<dbReference type="CDD" id="cd00609">
    <property type="entry name" value="AAT_like"/>
    <property type="match status" value="1"/>
</dbReference>
<proteinExistence type="predicted"/>
<dbReference type="InterPro" id="IPR015422">
    <property type="entry name" value="PyrdxlP-dep_Trfase_small"/>
</dbReference>
<dbReference type="SUPFAM" id="SSF53383">
    <property type="entry name" value="PLP-dependent transferases"/>
    <property type="match status" value="1"/>
</dbReference>
<reference evidence="2" key="2">
    <citation type="submission" date="2019-02" db="EMBL/GenBank/DDBJ databases">
        <authorList>
            <person name="Chen S.-C."/>
            <person name="Chien H.-H."/>
            <person name="Lai M.-C."/>
        </authorList>
    </citation>
    <scope>NUCLEOTIDE SEQUENCE</scope>
    <source>
        <strain evidence="2">N2F9704</strain>
    </source>
</reference>
<protein>
    <submittedName>
        <fullName evidence="2">Aminotransferase class I/II-fold pyridoxal phosphate-dependent enzyme</fullName>
    </submittedName>
</protein>
<organism evidence="2 3">
    <name type="scientific">Methanofollis aquaemaris</name>
    <dbReference type="NCBI Taxonomy" id="126734"/>
    <lineage>
        <taxon>Archaea</taxon>
        <taxon>Methanobacteriati</taxon>
        <taxon>Methanobacteriota</taxon>
        <taxon>Stenosarchaea group</taxon>
        <taxon>Methanomicrobia</taxon>
        <taxon>Methanomicrobiales</taxon>
        <taxon>Methanomicrobiaceae</taxon>
        <taxon>Methanofollis</taxon>
    </lineage>
</organism>
<dbReference type="EMBL" id="CP036172">
    <property type="protein sequence ID" value="QSZ66250.1"/>
    <property type="molecule type" value="Genomic_DNA"/>
</dbReference>
<dbReference type="GeneID" id="76422973"/>
<dbReference type="InterPro" id="IPR015424">
    <property type="entry name" value="PyrdxlP-dep_Trfase"/>
</dbReference>
<dbReference type="GO" id="GO:0008483">
    <property type="term" value="F:transaminase activity"/>
    <property type="evidence" value="ECO:0007669"/>
    <property type="project" value="UniProtKB-KW"/>
</dbReference>
<accession>A0A8A3S3L7</accession>